<reference evidence="1" key="1">
    <citation type="journal article" date="2014" name="Front. Microbiol.">
        <title>High frequency of phylogenetically diverse reductive dehalogenase-homologous genes in deep subseafloor sedimentary metagenomes.</title>
        <authorList>
            <person name="Kawai M."/>
            <person name="Futagami T."/>
            <person name="Toyoda A."/>
            <person name="Takaki Y."/>
            <person name="Nishi S."/>
            <person name="Hori S."/>
            <person name="Arai W."/>
            <person name="Tsubouchi T."/>
            <person name="Morono Y."/>
            <person name="Uchiyama I."/>
            <person name="Ito T."/>
            <person name="Fujiyama A."/>
            <person name="Inagaki F."/>
            <person name="Takami H."/>
        </authorList>
    </citation>
    <scope>NUCLEOTIDE SEQUENCE</scope>
    <source>
        <strain evidence="1">Expedition CK06-06</strain>
    </source>
</reference>
<gene>
    <name evidence="1" type="ORF">S03H2_20493</name>
</gene>
<accession>X1EVY3</accession>
<proteinExistence type="predicted"/>
<comment type="caution">
    <text evidence="1">The sequence shown here is derived from an EMBL/GenBank/DDBJ whole genome shotgun (WGS) entry which is preliminary data.</text>
</comment>
<evidence type="ECO:0000313" key="1">
    <source>
        <dbReference type="EMBL" id="GAH37526.1"/>
    </source>
</evidence>
<sequence>MIAVSTNDASKVVSTSGTLNAELTDLGGEAQVYVWFHWGLDPEESDYLWATSKQIMSAPGTFSVPLTQGSLASMPLGTTL</sequence>
<name>X1EVY3_9ZZZZ</name>
<dbReference type="EMBL" id="BARU01010806">
    <property type="protein sequence ID" value="GAH37526.1"/>
    <property type="molecule type" value="Genomic_DNA"/>
</dbReference>
<dbReference type="AlphaFoldDB" id="X1EVY3"/>
<protein>
    <submittedName>
        <fullName evidence="1">Uncharacterized protein</fullName>
    </submittedName>
</protein>
<organism evidence="1">
    <name type="scientific">marine sediment metagenome</name>
    <dbReference type="NCBI Taxonomy" id="412755"/>
    <lineage>
        <taxon>unclassified sequences</taxon>
        <taxon>metagenomes</taxon>
        <taxon>ecological metagenomes</taxon>
    </lineage>
</organism>